<dbReference type="Gene3D" id="1.25.40.20">
    <property type="entry name" value="Ankyrin repeat-containing domain"/>
    <property type="match status" value="1"/>
</dbReference>
<dbReference type="SMART" id="SM00248">
    <property type="entry name" value="ANK"/>
    <property type="match status" value="2"/>
</dbReference>
<dbReference type="InterPro" id="IPR036770">
    <property type="entry name" value="Ankyrin_rpt-contain_sf"/>
</dbReference>
<name>A0A8H6AN38_9HELO</name>
<organism evidence="1 2">
    <name type="scientific">Botrytis fragariae</name>
    <dbReference type="NCBI Taxonomy" id="1964551"/>
    <lineage>
        <taxon>Eukaryota</taxon>
        <taxon>Fungi</taxon>
        <taxon>Dikarya</taxon>
        <taxon>Ascomycota</taxon>
        <taxon>Pezizomycotina</taxon>
        <taxon>Leotiomycetes</taxon>
        <taxon>Helotiales</taxon>
        <taxon>Sclerotiniaceae</taxon>
        <taxon>Botrytis</taxon>
    </lineage>
</organism>
<proteinExistence type="predicted"/>
<comment type="caution">
    <text evidence="1">The sequence shown here is derived from an EMBL/GenBank/DDBJ whole genome shotgun (WGS) entry which is preliminary data.</text>
</comment>
<dbReference type="OrthoDB" id="163438at2759"/>
<protein>
    <submittedName>
        <fullName evidence="1">Putative sex-determining protein fem-1 protein</fullName>
    </submittedName>
</protein>
<sequence length="262" mass="29814">MRAWLLEVVIAGQFYEFFTRFTEDVKLLLSYPTKSSTDKTMQRPLFLAVLGWNHAIELFTSIINNPAIHDINKCWTCNHPTIPGISIPHYILGNFKLYKGHLAQVRLLKLVRECGASLYEESKGYKFYEPLETTALKCDFNIVKCLLRHSTNINHGTRIMSPYARGCYYSDILIATSHEGISKMEIKVRDDLLGTISTQQLENFITYDLNIDMELEGKTFLSYVASSGNVDRVRWLVQHVANVDGQPSDGRPISSSPLMEAI</sequence>
<dbReference type="RefSeq" id="XP_037189237.1">
    <property type="nucleotide sequence ID" value="XM_037340014.1"/>
</dbReference>
<evidence type="ECO:0000313" key="1">
    <source>
        <dbReference type="EMBL" id="KAF5870290.1"/>
    </source>
</evidence>
<dbReference type="InterPro" id="IPR002110">
    <property type="entry name" value="Ankyrin_rpt"/>
</dbReference>
<dbReference type="Proteomes" id="UP000531561">
    <property type="component" value="Unassembled WGS sequence"/>
</dbReference>
<accession>A0A8H6AN38</accession>
<dbReference type="SUPFAM" id="SSF48403">
    <property type="entry name" value="Ankyrin repeat"/>
    <property type="match status" value="1"/>
</dbReference>
<keyword evidence="2" id="KW-1185">Reference proteome</keyword>
<reference evidence="1 2" key="1">
    <citation type="journal article" date="2020" name="Phytopathology">
        <title>A high-quality genome resource of Botrytis fragariae, a new and rapidly spreading fungal pathogen causing strawberry gray mold in the U.S.A.</title>
        <authorList>
            <person name="Wu Y."/>
            <person name="Saski C.A."/>
            <person name="Schnabel G."/>
            <person name="Xiao S."/>
            <person name="Hu M."/>
        </authorList>
    </citation>
    <scope>NUCLEOTIDE SEQUENCE [LARGE SCALE GENOMIC DNA]</scope>
    <source>
        <strain evidence="1 2">BVB16</strain>
    </source>
</reference>
<dbReference type="GeneID" id="59263706"/>
<dbReference type="EMBL" id="JABFCT010000014">
    <property type="protein sequence ID" value="KAF5870290.1"/>
    <property type="molecule type" value="Genomic_DNA"/>
</dbReference>
<gene>
    <name evidence="1" type="ORF">Bfra_009673</name>
</gene>
<dbReference type="AlphaFoldDB" id="A0A8H6AN38"/>
<evidence type="ECO:0000313" key="2">
    <source>
        <dbReference type="Proteomes" id="UP000531561"/>
    </source>
</evidence>